<dbReference type="Pfam" id="PF03330">
    <property type="entry name" value="DPBB_1"/>
    <property type="match status" value="1"/>
</dbReference>
<dbReference type="EC" id="4.2.2.-" evidence="3"/>
<dbReference type="GO" id="GO:0008932">
    <property type="term" value="F:lytic endotransglycosylase activity"/>
    <property type="evidence" value="ECO:0007669"/>
    <property type="project" value="UniProtKB-UniRule"/>
</dbReference>
<sequence precursor="true">MNQKLISGLTAALLCSSTVGVTAALAESTQAASQGSKESTEAPRPSSPTVVKMGEEQKVGEQLTPQSQESIAKIHSHEISGRKAATLYVRNIPVVTFLGQSRISSDEVKVGEVADSSTQAAKLKYGASNSQVDTRTPSRQNSSADPVRRATEIAAKLNQLHRDGINADQITVRWNEQKSGDRFVIEANKKTIVAVDPETILPNSTRDPEQDALQVANRLRRLLGNAEPLRQVSNRPQRAPQEVALGPIRFRSQGMASWYGPGFHGNMSASGEVFNQNAMTAAHRTLPFGTLVQVTNLDNGRTVTVRINDRGPFSGGRVIDLSAGAARVLGLVQSGVAPVRLEVRDRIAGN</sequence>
<evidence type="ECO:0000256" key="3">
    <source>
        <dbReference type="HAMAP-Rule" id="MF_02071"/>
    </source>
</evidence>
<feature type="region of interest" description="Disordered" evidence="5">
    <location>
        <begin position="30"/>
        <end position="67"/>
    </location>
</feature>
<feature type="domain" description="RlpA-like protein double-psi beta-barrel" evidence="6">
    <location>
        <begin position="252"/>
        <end position="340"/>
    </location>
</feature>
<dbReference type="GO" id="GO:0000270">
    <property type="term" value="P:peptidoglycan metabolic process"/>
    <property type="evidence" value="ECO:0007669"/>
    <property type="project" value="UniProtKB-UniRule"/>
</dbReference>
<evidence type="ECO:0000256" key="2">
    <source>
        <dbReference type="ARBA" id="ARBA00023316"/>
    </source>
</evidence>
<keyword evidence="1 3" id="KW-0456">Lyase</keyword>
<dbReference type="InterPro" id="IPR009009">
    <property type="entry name" value="RlpA-like_DPBB"/>
</dbReference>
<comment type="similarity">
    <text evidence="3 4">Belongs to the RlpA family.</text>
</comment>
<keyword evidence="3" id="KW-0732">Signal</keyword>
<dbReference type="Proteomes" id="UP000217895">
    <property type="component" value="Chromosome"/>
</dbReference>
<evidence type="ECO:0000259" key="6">
    <source>
        <dbReference type="Pfam" id="PF03330"/>
    </source>
</evidence>
<evidence type="ECO:0000256" key="4">
    <source>
        <dbReference type="RuleBase" id="RU003495"/>
    </source>
</evidence>
<proteinExistence type="inferred from homology"/>
<gene>
    <name evidence="3" type="primary">rlpA</name>
    <name evidence="7" type="ORF">NIES2135_16590</name>
</gene>
<reference evidence="7 8" key="1">
    <citation type="submission" date="2017-06" db="EMBL/GenBank/DDBJ databases">
        <title>Genome sequencing of cyanobaciteial culture collection at National Institute for Environmental Studies (NIES).</title>
        <authorList>
            <person name="Hirose Y."/>
            <person name="Shimura Y."/>
            <person name="Fujisawa T."/>
            <person name="Nakamura Y."/>
            <person name="Kawachi M."/>
        </authorList>
    </citation>
    <scope>NUCLEOTIDE SEQUENCE [LARGE SCALE GENOMIC DNA]</scope>
    <source>
        <strain evidence="7 8">NIES-2135</strain>
    </source>
</reference>
<evidence type="ECO:0000313" key="7">
    <source>
        <dbReference type="EMBL" id="BAY54841.1"/>
    </source>
</evidence>
<evidence type="ECO:0000256" key="1">
    <source>
        <dbReference type="ARBA" id="ARBA00023239"/>
    </source>
</evidence>
<dbReference type="SUPFAM" id="SSF50685">
    <property type="entry name" value="Barwin-like endoglucanases"/>
    <property type="match status" value="1"/>
</dbReference>
<protein>
    <recommendedName>
        <fullName evidence="3">Probable endolytic peptidoglycan transglycosylase RlpA</fullName>
        <ecNumber evidence="3">4.2.2.-</ecNumber>
    </recommendedName>
</protein>
<feature type="region of interest" description="Disordered" evidence="5">
    <location>
        <begin position="124"/>
        <end position="147"/>
    </location>
</feature>
<keyword evidence="8" id="KW-1185">Reference proteome</keyword>
<dbReference type="InterPro" id="IPR034718">
    <property type="entry name" value="RlpA"/>
</dbReference>
<dbReference type="Gene3D" id="2.40.40.10">
    <property type="entry name" value="RlpA-like domain"/>
    <property type="match status" value="1"/>
</dbReference>
<feature type="compositionally biased region" description="Polar residues" evidence="5">
    <location>
        <begin position="127"/>
        <end position="144"/>
    </location>
</feature>
<keyword evidence="2 3" id="KW-0961">Cell wall biogenesis/degradation</keyword>
<evidence type="ECO:0000313" key="8">
    <source>
        <dbReference type="Proteomes" id="UP000217895"/>
    </source>
</evidence>
<feature type="chain" id="PRO_5011123578" description="Probable endolytic peptidoglycan transglycosylase RlpA" evidence="3">
    <location>
        <begin position="24"/>
        <end position="350"/>
    </location>
</feature>
<dbReference type="InterPro" id="IPR036908">
    <property type="entry name" value="RlpA-like_sf"/>
</dbReference>
<organism evidence="7 8">
    <name type="scientific">Leptolyngbya boryana NIES-2135</name>
    <dbReference type="NCBI Taxonomy" id="1973484"/>
    <lineage>
        <taxon>Bacteria</taxon>
        <taxon>Bacillati</taxon>
        <taxon>Cyanobacteriota</taxon>
        <taxon>Cyanophyceae</taxon>
        <taxon>Leptolyngbyales</taxon>
        <taxon>Leptolyngbyaceae</taxon>
        <taxon>Leptolyngbya group</taxon>
        <taxon>Leptolyngbya</taxon>
    </lineage>
</organism>
<accession>A0A1Z4JDM5</accession>
<keyword evidence="7" id="KW-0449">Lipoprotein</keyword>
<evidence type="ECO:0000256" key="5">
    <source>
        <dbReference type="SAM" id="MobiDB-lite"/>
    </source>
</evidence>
<dbReference type="HAMAP" id="MF_02071">
    <property type="entry name" value="RlpA"/>
    <property type="match status" value="1"/>
</dbReference>
<dbReference type="AlphaFoldDB" id="A0A1Z4JDM5"/>
<dbReference type="PANTHER" id="PTHR34183:SF8">
    <property type="entry name" value="ENDOLYTIC PEPTIDOGLYCAN TRANSGLYCOSYLASE RLPA-RELATED"/>
    <property type="match status" value="1"/>
</dbReference>
<dbReference type="CDD" id="cd22268">
    <property type="entry name" value="DPBB_RlpA-like"/>
    <property type="match status" value="1"/>
</dbReference>
<comment type="function">
    <text evidence="3">Lytic transglycosylase with a strong preference for naked glycan strands that lack stem peptides.</text>
</comment>
<dbReference type="NCBIfam" id="TIGR00413">
    <property type="entry name" value="rlpA"/>
    <property type="match status" value="1"/>
</dbReference>
<dbReference type="InterPro" id="IPR012997">
    <property type="entry name" value="RplA"/>
</dbReference>
<feature type="signal peptide" evidence="3">
    <location>
        <begin position="1"/>
        <end position="23"/>
    </location>
</feature>
<dbReference type="GO" id="GO:0071555">
    <property type="term" value="P:cell wall organization"/>
    <property type="evidence" value="ECO:0007669"/>
    <property type="project" value="UniProtKB-KW"/>
</dbReference>
<dbReference type="EMBL" id="AP018203">
    <property type="protein sequence ID" value="BAY54841.1"/>
    <property type="molecule type" value="Genomic_DNA"/>
</dbReference>
<name>A0A1Z4JDM5_LEPBY</name>
<dbReference type="PANTHER" id="PTHR34183">
    <property type="entry name" value="ENDOLYTIC PEPTIDOGLYCAN TRANSGLYCOSYLASE RLPA"/>
    <property type="match status" value="1"/>
</dbReference>